<evidence type="ECO:0008006" key="18">
    <source>
        <dbReference type="Google" id="ProtNLM"/>
    </source>
</evidence>
<evidence type="ECO:0000256" key="8">
    <source>
        <dbReference type="ARBA" id="ARBA00023077"/>
    </source>
</evidence>
<dbReference type="PANTHER" id="PTHR32552:SF81">
    <property type="entry name" value="TONB-DEPENDENT OUTER MEMBRANE RECEPTOR"/>
    <property type="match status" value="1"/>
</dbReference>
<keyword evidence="6" id="KW-0408">Iron</keyword>
<organism evidence="16 17">
    <name type="scientific">Arenimonas donghaensis DSM 18148 = HO3-R19</name>
    <dbReference type="NCBI Taxonomy" id="1121014"/>
    <lineage>
        <taxon>Bacteria</taxon>
        <taxon>Pseudomonadati</taxon>
        <taxon>Pseudomonadota</taxon>
        <taxon>Gammaproteobacteria</taxon>
        <taxon>Lysobacterales</taxon>
        <taxon>Lysobacteraceae</taxon>
        <taxon>Arenimonas</taxon>
    </lineage>
</organism>
<comment type="subcellular location">
    <subcellularLocation>
        <location evidence="1 11">Cell outer membrane</location>
        <topology evidence="1 11">Multi-pass membrane protein</topology>
    </subcellularLocation>
</comment>
<proteinExistence type="inferred from homology"/>
<dbReference type="InterPro" id="IPR037066">
    <property type="entry name" value="Plug_dom_sf"/>
</dbReference>
<dbReference type="SUPFAM" id="SSF56935">
    <property type="entry name" value="Porins"/>
    <property type="match status" value="1"/>
</dbReference>
<reference evidence="16 17" key="2">
    <citation type="journal article" date="2015" name="Stand. Genomic Sci.">
        <title>High quality draft genomic sequence of Arenimonas donghaensis DSM 18148(T).</title>
        <authorList>
            <person name="Chen F."/>
            <person name="Wang H."/>
            <person name="Cao Y."/>
            <person name="Li X."/>
            <person name="Wang G."/>
        </authorList>
    </citation>
    <scope>NUCLEOTIDE SEQUENCE [LARGE SCALE GENOMIC DNA]</scope>
    <source>
        <strain evidence="16 17">HO3-R19</strain>
    </source>
</reference>
<keyword evidence="9 11" id="KW-0472">Membrane</keyword>
<evidence type="ECO:0000256" key="2">
    <source>
        <dbReference type="ARBA" id="ARBA00022448"/>
    </source>
</evidence>
<evidence type="ECO:0000256" key="5">
    <source>
        <dbReference type="ARBA" id="ARBA00022692"/>
    </source>
</evidence>
<evidence type="ECO:0000256" key="11">
    <source>
        <dbReference type="PROSITE-ProRule" id="PRU01360"/>
    </source>
</evidence>
<reference evidence="17" key="1">
    <citation type="submission" date="2013-08" db="EMBL/GenBank/DDBJ databases">
        <title>Genome sequencing of Arenimonas donghaensis.</title>
        <authorList>
            <person name="Chen F."/>
            <person name="Wang G."/>
        </authorList>
    </citation>
    <scope>NUCLEOTIDE SEQUENCE [LARGE SCALE GENOMIC DNA]</scope>
    <source>
        <strain evidence="17">HO3-R19</strain>
    </source>
</reference>
<name>A0A087MHC6_9GAMM</name>
<keyword evidence="2 11" id="KW-0813">Transport</keyword>
<keyword evidence="5 11" id="KW-0812">Transmembrane</keyword>
<dbReference type="GO" id="GO:0009279">
    <property type="term" value="C:cell outer membrane"/>
    <property type="evidence" value="ECO:0007669"/>
    <property type="project" value="UniProtKB-SubCell"/>
</dbReference>
<dbReference type="AlphaFoldDB" id="A0A087MHC6"/>
<evidence type="ECO:0000256" key="13">
    <source>
        <dbReference type="SAM" id="SignalP"/>
    </source>
</evidence>
<dbReference type="InterPro" id="IPR000531">
    <property type="entry name" value="Beta-barrel_TonB"/>
</dbReference>
<dbReference type="Pfam" id="PF07715">
    <property type="entry name" value="Plug"/>
    <property type="match status" value="1"/>
</dbReference>
<keyword evidence="4" id="KW-0410">Iron transport</keyword>
<comment type="similarity">
    <text evidence="11 12">Belongs to the TonB-dependent receptor family.</text>
</comment>
<keyword evidence="10 11" id="KW-0998">Cell outer membrane</keyword>
<dbReference type="PROSITE" id="PS52016">
    <property type="entry name" value="TONB_DEPENDENT_REC_3"/>
    <property type="match status" value="1"/>
</dbReference>
<evidence type="ECO:0000256" key="7">
    <source>
        <dbReference type="ARBA" id="ARBA00023065"/>
    </source>
</evidence>
<evidence type="ECO:0000259" key="15">
    <source>
        <dbReference type="Pfam" id="PF07715"/>
    </source>
</evidence>
<feature type="domain" description="TonB-dependent receptor plug" evidence="15">
    <location>
        <begin position="52"/>
        <end position="162"/>
    </location>
</feature>
<evidence type="ECO:0000313" key="17">
    <source>
        <dbReference type="Proteomes" id="UP000029085"/>
    </source>
</evidence>
<keyword evidence="3 11" id="KW-1134">Transmembrane beta strand</keyword>
<dbReference type="Gene3D" id="2.170.130.10">
    <property type="entry name" value="TonB-dependent receptor, plug domain"/>
    <property type="match status" value="1"/>
</dbReference>
<dbReference type="InterPro" id="IPR039426">
    <property type="entry name" value="TonB-dep_rcpt-like"/>
</dbReference>
<feature type="domain" description="TonB-dependent receptor-like beta-barrel" evidence="14">
    <location>
        <begin position="239"/>
        <end position="670"/>
    </location>
</feature>
<feature type="signal peptide" evidence="13">
    <location>
        <begin position="1"/>
        <end position="16"/>
    </location>
</feature>
<evidence type="ECO:0000256" key="3">
    <source>
        <dbReference type="ARBA" id="ARBA00022452"/>
    </source>
</evidence>
<dbReference type="GO" id="GO:0006826">
    <property type="term" value="P:iron ion transport"/>
    <property type="evidence" value="ECO:0007669"/>
    <property type="project" value="UniProtKB-KW"/>
</dbReference>
<dbReference type="Gene3D" id="2.40.170.20">
    <property type="entry name" value="TonB-dependent receptor, beta-barrel domain"/>
    <property type="match status" value="1"/>
</dbReference>
<dbReference type="CDD" id="cd01347">
    <property type="entry name" value="ligand_gated_channel"/>
    <property type="match status" value="1"/>
</dbReference>
<evidence type="ECO:0000313" key="16">
    <source>
        <dbReference type="EMBL" id="KFL36279.1"/>
    </source>
</evidence>
<evidence type="ECO:0000256" key="6">
    <source>
        <dbReference type="ARBA" id="ARBA00023004"/>
    </source>
</evidence>
<dbReference type="EMBL" id="AVCJ01000023">
    <property type="protein sequence ID" value="KFL36279.1"/>
    <property type="molecule type" value="Genomic_DNA"/>
</dbReference>
<feature type="chain" id="PRO_5001826215" description="TonB-dependent receptor plug domain-containing protein" evidence="13">
    <location>
        <begin position="17"/>
        <end position="707"/>
    </location>
</feature>
<dbReference type="STRING" id="1121014.N788_05150"/>
<comment type="caution">
    <text evidence="16">The sequence shown here is derived from an EMBL/GenBank/DDBJ whole genome shotgun (WGS) entry which is preliminary data.</text>
</comment>
<keyword evidence="7" id="KW-0406">Ion transport</keyword>
<dbReference type="InterPro" id="IPR036942">
    <property type="entry name" value="Beta-barrel_TonB_sf"/>
</dbReference>
<dbReference type="PANTHER" id="PTHR32552">
    <property type="entry name" value="FERRICHROME IRON RECEPTOR-RELATED"/>
    <property type="match status" value="1"/>
</dbReference>
<keyword evidence="8 12" id="KW-0798">TonB box</keyword>
<evidence type="ECO:0000256" key="4">
    <source>
        <dbReference type="ARBA" id="ARBA00022496"/>
    </source>
</evidence>
<dbReference type="OrthoDB" id="9760620at2"/>
<dbReference type="RefSeq" id="WP_051924545.1">
    <property type="nucleotide sequence ID" value="NZ_AVCJ01000023.1"/>
</dbReference>
<sequence>MIARPGLLLPALVALAGAGPAAGQEPAPASQSPAVQLEPLVVTATRQLLPRLQVPAAISVLDADDLRGGRPALSLAESLPRIPGLVVRERQNQAQDLQLSIRGFGARASFGVRGVRLYADGIPATMPDGQGQVSHFLLPAAERIEVLRGPFSVLYGNSSGGVVSVFSRPPPASPEAGAEGLLGSDGLWRASASWRGPVATHTGMRLDLQRASADGYREHSAWRRDGAQLQLQGETALGGDWTLLANHLELAADDPQGLTAAQLAGNRRAASQGARLFDTRKTVSQQQLGARLAQAVGDAHGLALVAYTGRRQTFQVLSIPVFVQASPGSGGGVIDLDRDYAGLDARWRWQASATLSLVAGASHERAQELRRGYENFLGDQLGVVGALRRDEDNGVRGNDLYLQVDWQPTERWRVNGGLRHSDVRFESRDRYVRAGNPDDSGARSYSRVSPVLGVLYRLGEGASLYANAGRGFETPTFSELAYRSDGASGLNTLQPALSRHVELGLRWQGPRWRGDVALFQASTRDELVVAASQGGRTVFDNAGLTRRRGLEVSTAVTLAPAWSLAASATWLDARYRRDVPSCAAPPCADGPRIEAGKRLPGIAARFAWAELRWQANGRTDLWLEARATSRFYADDANTAAAPGHALLGLGAEHRLDAAGRWTAWARLDNLLDRQVIGSVIVNDGNGRYFEPAPGRIFMLGLRLDTPL</sequence>
<gene>
    <name evidence="16" type="ORF">N788_05150</name>
</gene>
<dbReference type="InterPro" id="IPR012910">
    <property type="entry name" value="Plug_dom"/>
</dbReference>
<accession>A0A087MHC6</accession>
<evidence type="ECO:0000256" key="10">
    <source>
        <dbReference type="ARBA" id="ARBA00023237"/>
    </source>
</evidence>
<evidence type="ECO:0000256" key="1">
    <source>
        <dbReference type="ARBA" id="ARBA00004571"/>
    </source>
</evidence>
<evidence type="ECO:0000256" key="12">
    <source>
        <dbReference type="RuleBase" id="RU003357"/>
    </source>
</evidence>
<keyword evidence="13" id="KW-0732">Signal</keyword>
<dbReference type="Pfam" id="PF00593">
    <property type="entry name" value="TonB_dep_Rec_b-barrel"/>
    <property type="match status" value="1"/>
</dbReference>
<keyword evidence="17" id="KW-1185">Reference proteome</keyword>
<protein>
    <recommendedName>
        <fullName evidence="18">TonB-dependent receptor plug domain-containing protein</fullName>
    </recommendedName>
</protein>
<evidence type="ECO:0000259" key="14">
    <source>
        <dbReference type="Pfam" id="PF00593"/>
    </source>
</evidence>
<dbReference type="Proteomes" id="UP000029085">
    <property type="component" value="Unassembled WGS sequence"/>
</dbReference>
<evidence type="ECO:0000256" key="9">
    <source>
        <dbReference type="ARBA" id="ARBA00023136"/>
    </source>
</evidence>
<dbReference type="PATRIC" id="fig|1121014.3.peg.1918"/>